<evidence type="ECO:0008006" key="4">
    <source>
        <dbReference type="Google" id="ProtNLM"/>
    </source>
</evidence>
<dbReference type="Gene3D" id="3.40.50.450">
    <property type="match status" value="1"/>
</dbReference>
<feature type="compositionally biased region" description="Basic residues" evidence="1">
    <location>
        <begin position="256"/>
        <end position="265"/>
    </location>
</feature>
<feature type="region of interest" description="Disordered" evidence="1">
    <location>
        <begin position="252"/>
        <end position="275"/>
    </location>
</feature>
<dbReference type="EMBL" id="NJBO01000001">
    <property type="protein sequence ID" value="TKJ44388.1"/>
    <property type="molecule type" value="Genomic_DNA"/>
</dbReference>
<dbReference type="SUPFAM" id="SSF52309">
    <property type="entry name" value="N-(deoxy)ribosyltransferase-like"/>
    <property type="match status" value="1"/>
</dbReference>
<organism evidence="2 3">
    <name type="scientific">candidate division TA06 bacterium B3_TA06</name>
    <dbReference type="NCBI Taxonomy" id="2012487"/>
    <lineage>
        <taxon>Bacteria</taxon>
        <taxon>Bacteria division TA06</taxon>
    </lineage>
</organism>
<reference evidence="2 3" key="1">
    <citation type="submission" date="2017-06" db="EMBL/GenBank/DDBJ databases">
        <title>Novel microbial phyla capable of carbon fixation and sulfur reduction in deep-sea sediments.</title>
        <authorList>
            <person name="Huang J."/>
            <person name="Baker B."/>
            <person name="Wang Y."/>
        </authorList>
    </citation>
    <scope>NUCLEOTIDE SEQUENCE [LARGE SCALE GENOMIC DNA]</scope>
    <source>
        <strain evidence="2">B3_TA06</strain>
    </source>
</reference>
<name>A0A532VB40_UNCT6</name>
<accession>A0A532VB40</accession>
<proteinExistence type="predicted"/>
<gene>
    <name evidence="2" type="ORF">CEE36_01205</name>
</gene>
<evidence type="ECO:0000256" key="1">
    <source>
        <dbReference type="SAM" id="MobiDB-lite"/>
    </source>
</evidence>
<feature type="compositionally biased region" description="Basic and acidic residues" evidence="1">
    <location>
        <begin position="266"/>
        <end position="275"/>
    </location>
</feature>
<dbReference type="AlphaFoldDB" id="A0A532VB40"/>
<dbReference type="Pfam" id="PF05014">
    <property type="entry name" value="Nuc_deoxyrib_tr"/>
    <property type="match status" value="1"/>
</dbReference>
<dbReference type="Proteomes" id="UP000317778">
    <property type="component" value="Unassembled WGS sequence"/>
</dbReference>
<evidence type="ECO:0000313" key="3">
    <source>
        <dbReference type="Proteomes" id="UP000317778"/>
    </source>
</evidence>
<protein>
    <recommendedName>
        <fullName evidence="4">CD-NTase-associated protein 12/Pycsar effector protein TIR domain-containing protein</fullName>
    </recommendedName>
</protein>
<comment type="caution">
    <text evidence="2">The sequence shown here is derived from an EMBL/GenBank/DDBJ whole genome shotgun (WGS) entry which is preliminary data.</text>
</comment>
<evidence type="ECO:0000313" key="2">
    <source>
        <dbReference type="EMBL" id="TKJ44388.1"/>
    </source>
</evidence>
<sequence length="275" mass="31319">MSSGSDLMLYLTALTQAIRETRISLSEPLHDSALIGIISEISKVALESKNPLGKDQATSLINWLNSPQGRNASAKLVIEKVQNFSLMCSVWDLTIDQLIEKKLQKPTPPENEESKDELVKYKHAEKKAFIIMPFESSFSDVWEGAIRRACKETKYEPLRVDTIKLSSFITEDIKQNLKDADVVIADVSNNNPNVMFELGWALATRKKVIVLCQSEFKDKVPFDIKDIRRLRYELSWAGIESLKEELKEYIGETEKKSRKRKGKSKISKEEPPKKS</sequence>
<dbReference type="InterPro" id="IPR007710">
    <property type="entry name" value="Nucleoside_deoxyribTrfase"/>
</dbReference>